<dbReference type="Proteomes" id="UP001266305">
    <property type="component" value="Unassembled WGS sequence"/>
</dbReference>
<sequence length="80" mass="8364">SFIFVPPLSAGRRHGSLPGVRRQLRLPGREGCALGSPLPRPLPICLLTAPRRSQLGQPAPVLPSRRREVPRGAGAGAAAA</sequence>
<dbReference type="EMBL" id="JASSZA010000012">
    <property type="protein sequence ID" value="KAK2096356.1"/>
    <property type="molecule type" value="Genomic_DNA"/>
</dbReference>
<keyword evidence="3" id="KW-1185">Reference proteome</keyword>
<protein>
    <submittedName>
        <fullName evidence="2">Uncharacterized protein</fullName>
    </submittedName>
</protein>
<comment type="caution">
    <text evidence="2">The sequence shown here is derived from an EMBL/GenBank/DDBJ whole genome shotgun (WGS) entry which is preliminary data.</text>
</comment>
<gene>
    <name evidence="2" type="ORF">P7K49_025390</name>
</gene>
<organism evidence="2 3">
    <name type="scientific">Saguinus oedipus</name>
    <name type="common">Cotton-top tamarin</name>
    <name type="synonym">Oedipomidas oedipus</name>
    <dbReference type="NCBI Taxonomy" id="9490"/>
    <lineage>
        <taxon>Eukaryota</taxon>
        <taxon>Metazoa</taxon>
        <taxon>Chordata</taxon>
        <taxon>Craniata</taxon>
        <taxon>Vertebrata</taxon>
        <taxon>Euteleostomi</taxon>
        <taxon>Mammalia</taxon>
        <taxon>Eutheria</taxon>
        <taxon>Euarchontoglires</taxon>
        <taxon>Primates</taxon>
        <taxon>Haplorrhini</taxon>
        <taxon>Platyrrhini</taxon>
        <taxon>Cebidae</taxon>
        <taxon>Callitrichinae</taxon>
        <taxon>Saguinus</taxon>
    </lineage>
</organism>
<accession>A0ABQ9UH32</accession>
<feature type="non-terminal residue" evidence="2">
    <location>
        <position position="80"/>
    </location>
</feature>
<feature type="non-terminal residue" evidence="2">
    <location>
        <position position="1"/>
    </location>
</feature>
<evidence type="ECO:0000313" key="2">
    <source>
        <dbReference type="EMBL" id="KAK2096356.1"/>
    </source>
</evidence>
<evidence type="ECO:0000256" key="1">
    <source>
        <dbReference type="SAM" id="MobiDB-lite"/>
    </source>
</evidence>
<feature type="region of interest" description="Disordered" evidence="1">
    <location>
        <begin position="54"/>
        <end position="80"/>
    </location>
</feature>
<reference evidence="2 3" key="1">
    <citation type="submission" date="2023-05" db="EMBL/GenBank/DDBJ databases">
        <title>B98-5 Cell Line De Novo Hybrid Assembly: An Optical Mapping Approach.</title>
        <authorList>
            <person name="Kananen K."/>
            <person name="Auerbach J.A."/>
            <person name="Kautto E."/>
            <person name="Blachly J.S."/>
        </authorList>
    </citation>
    <scope>NUCLEOTIDE SEQUENCE [LARGE SCALE GENOMIC DNA]</scope>
    <source>
        <strain evidence="2">B95-8</strain>
        <tissue evidence="2">Cell line</tissue>
    </source>
</reference>
<name>A0ABQ9UH32_SAGOE</name>
<proteinExistence type="predicted"/>
<evidence type="ECO:0000313" key="3">
    <source>
        <dbReference type="Proteomes" id="UP001266305"/>
    </source>
</evidence>